<gene>
    <name evidence="1" type="ORF">M0R88_16995</name>
</gene>
<organism evidence="1 2">
    <name type="scientific">Halorussus gelatinilyticus</name>
    <dbReference type="NCBI Taxonomy" id="2937524"/>
    <lineage>
        <taxon>Archaea</taxon>
        <taxon>Methanobacteriati</taxon>
        <taxon>Methanobacteriota</taxon>
        <taxon>Stenosarchaea group</taxon>
        <taxon>Halobacteria</taxon>
        <taxon>Halobacteriales</taxon>
        <taxon>Haladaptataceae</taxon>
        <taxon>Halorussus</taxon>
    </lineage>
</organism>
<accession>A0A8U0IH61</accession>
<dbReference type="CDD" id="cd07812">
    <property type="entry name" value="SRPBCC"/>
    <property type="match status" value="1"/>
</dbReference>
<dbReference type="AlphaFoldDB" id="A0A8U0IH61"/>
<dbReference type="KEGG" id="haxz:M0R88_16995"/>
<dbReference type="InterPro" id="IPR019587">
    <property type="entry name" value="Polyketide_cyclase/dehydratase"/>
</dbReference>
<dbReference type="InterPro" id="IPR023393">
    <property type="entry name" value="START-like_dom_sf"/>
</dbReference>
<evidence type="ECO:0000313" key="2">
    <source>
        <dbReference type="Proteomes" id="UP000830434"/>
    </source>
</evidence>
<reference evidence="1" key="1">
    <citation type="submission" date="2022-04" db="EMBL/GenBank/DDBJ databases">
        <title>Diverse halophilic archaea isolated from saline environments.</title>
        <authorList>
            <person name="Cui H.-L."/>
        </authorList>
    </citation>
    <scope>NUCLEOTIDE SEQUENCE</scope>
    <source>
        <strain evidence="1">XZYJT40</strain>
    </source>
</reference>
<proteinExistence type="predicted"/>
<dbReference type="GeneID" id="72191588"/>
<keyword evidence="2" id="KW-1185">Reference proteome</keyword>
<dbReference type="Proteomes" id="UP000830434">
    <property type="component" value="Chromosome"/>
</dbReference>
<evidence type="ECO:0000313" key="1">
    <source>
        <dbReference type="EMBL" id="UPW00198.1"/>
    </source>
</evidence>
<sequence length="140" mass="15891">MTVRVERTFDLGVSPENVWEFIADPEKRASAISVVADYERTGETSSIWHIKLPIPFLDTTVPVRTEDVERDPPRYVKFVGRSSALRVTGEHEIQETETGSKLINRFTVEGKVPGVERFFKKNLDNELDNLEAALREEATA</sequence>
<protein>
    <submittedName>
        <fullName evidence="1">SRPBCC family protein</fullName>
    </submittedName>
</protein>
<dbReference type="Pfam" id="PF10604">
    <property type="entry name" value="Polyketide_cyc2"/>
    <property type="match status" value="1"/>
</dbReference>
<dbReference type="EMBL" id="CP096658">
    <property type="protein sequence ID" value="UPW00198.1"/>
    <property type="molecule type" value="Genomic_DNA"/>
</dbReference>
<dbReference type="SUPFAM" id="SSF55961">
    <property type="entry name" value="Bet v1-like"/>
    <property type="match status" value="1"/>
</dbReference>
<dbReference type="RefSeq" id="WP_248654612.1">
    <property type="nucleotide sequence ID" value="NZ_CP096658.1"/>
</dbReference>
<dbReference type="Gene3D" id="3.30.530.20">
    <property type="match status" value="1"/>
</dbReference>
<name>A0A8U0IH61_9EURY</name>